<comment type="caution">
    <text evidence="1">The sequence shown here is derived from an EMBL/GenBank/DDBJ whole genome shotgun (WGS) entry which is preliminary data.</text>
</comment>
<sequence length="1184" mass="134908">MAWEGMFDPFDALGLERNATPTAIKSRYQELARRYHPNRNQGSDATTAALSAHFHHVHHAWQHLCDPDKRRRCLQRLELEDLHESVLAGVADLLYSDVQQEHHTEHHDVVPDGHISSDADDDDLPRIAGLRRRQTFDRPPKRSTGLEDISEASDSSEQRPRTQQNNRSRFSQVRNSTDTGKNEGQSGDNENTAAERRKRFDKLRRKELELFNQYHDAMTEKFAAEEAAEGCREQYERARWRREYYERAPKETSQRVRLIKLFNTAAKALTTHQPARKRHRSTVSLASPVVAAGESQQGDQFLNLPSRNKSVHRRGYSSDISGDQTSSDENEQSSEKATSPSRSPRASSPRPGHRRHRRWDSVPNIVTVGQNCLPNGGHDPISPILGPGPKLFVRAPTNLHEMSVHEMSAFDVEGSDADSASASTSSRSPSPQPTVAGAGRFVVVRPQRTSELVISSEDRRSRSPGPDRRTLNGSTSTSHAHAADACQFQIKEIGQLQHCNIPVENVHFLTYEEKHWLLNVEPDTDVDPATLLIRLSKLDKAASTMFMVKPDIKEKFNFRLIYSHREVAKHKHQTFIALSYRRKLHVEKKHNHYNLPLQPEMFQAVWDERLSDTEGVWIDQICIGETNEEKTISMSAMDMVYRSARLVVVALDDVELEAHEGSLLESHMAEFERQVHVPTNKRFRRRQTPYLESHDDLYVVLRKMLRSSWFRRAWCRHEMRLAREHIFLVPVCTRSGRSVLRFTGKCLTHFLGLATEVPFEESIEAVKPALYAFFRDRSKLPAHEHGLRSHHGNFTTVVAEVFAMEAGGDPRIPEEARAADARKDKLSIILNTMECGLATSFKMRDPRLLVPEHECNFMLLLLALAARDPGALCSVGRPLRPLPYNLSSSWLLEPTNVDSGLNNYRTLNRLPSSSRITTQHQDGEQFVQLALKFLKPGRAQHPRQSPGAVALAQKFMDVCESRKVGRNRKRYLTTDTALDAVFGSMREVYVETLACVFECGPEWMSDVCERYGVSRWKHDLDSAYQLMIALKNTDGRWPDSAWSHQATGFIMDFVNFLIIRGLPQRQMTQQELWRPVWVSNPEGGKVVTFAPPGNVKVAVPMALLDPDYIHLARLWVLQPRHELEEEALAHHNEWILLGKSVLFSDDISTDLLEIDNGMNRAGQKVFGRPSPTTTHPLRRRQLRP</sequence>
<keyword evidence="2" id="KW-1185">Reference proteome</keyword>
<proteinExistence type="predicted"/>
<name>A0ACC3N251_9PEZI</name>
<reference evidence="1" key="1">
    <citation type="submission" date="2023-07" db="EMBL/GenBank/DDBJ databases">
        <title>Black Yeasts Isolated from many extreme environments.</title>
        <authorList>
            <person name="Coleine C."/>
            <person name="Stajich J.E."/>
            <person name="Selbmann L."/>
        </authorList>
    </citation>
    <scope>NUCLEOTIDE SEQUENCE</scope>
    <source>
        <strain evidence="1">CCFEE 5714</strain>
    </source>
</reference>
<dbReference type="EMBL" id="JAUTXU010000100">
    <property type="protein sequence ID" value="KAK3708572.1"/>
    <property type="molecule type" value="Genomic_DNA"/>
</dbReference>
<accession>A0ACC3N251</accession>
<organism evidence="1 2">
    <name type="scientific">Vermiconidia calcicola</name>
    <dbReference type="NCBI Taxonomy" id="1690605"/>
    <lineage>
        <taxon>Eukaryota</taxon>
        <taxon>Fungi</taxon>
        <taxon>Dikarya</taxon>
        <taxon>Ascomycota</taxon>
        <taxon>Pezizomycotina</taxon>
        <taxon>Dothideomycetes</taxon>
        <taxon>Dothideomycetidae</taxon>
        <taxon>Mycosphaerellales</taxon>
        <taxon>Extremaceae</taxon>
        <taxon>Vermiconidia</taxon>
    </lineage>
</organism>
<gene>
    <name evidence="1" type="ORF">LTR37_011467</name>
</gene>
<protein>
    <submittedName>
        <fullName evidence="1">Uncharacterized protein</fullName>
    </submittedName>
</protein>
<dbReference type="Proteomes" id="UP001281147">
    <property type="component" value="Unassembled WGS sequence"/>
</dbReference>
<evidence type="ECO:0000313" key="1">
    <source>
        <dbReference type="EMBL" id="KAK3708572.1"/>
    </source>
</evidence>
<evidence type="ECO:0000313" key="2">
    <source>
        <dbReference type="Proteomes" id="UP001281147"/>
    </source>
</evidence>